<evidence type="ECO:0008006" key="4">
    <source>
        <dbReference type="Google" id="ProtNLM"/>
    </source>
</evidence>
<proteinExistence type="predicted"/>
<dbReference type="InterPro" id="IPR053228">
    <property type="entry name" value="Stereospecific_Lipase"/>
</dbReference>
<evidence type="ECO:0000313" key="2">
    <source>
        <dbReference type="EMBL" id="RSH95520.1"/>
    </source>
</evidence>
<evidence type="ECO:0000256" key="1">
    <source>
        <dbReference type="SAM" id="SignalP"/>
    </source>
</evidence>
<sequence length="287" mass="30144">MVSILRGIIGLLLTGMVRTLGRPVDVLEPRPLVRRDTCASDGGDAPYSLSCDELGSVITFPNGNRRKAGASSSSFMVTAEYIAYNIKSLAQQSSTGKVFLIGHSQGNINIQWALAFWPSTAEGPLLCVGQTLLQGGCEPSVIQQSVGSNYLAALNSHGGSAIVSTTSLYTLDDDIIQPEVGDPTSNLPGASVISVQDACTVAYVTDHFGMTVSAPAFYLTLDALTNGGQASLSRFNALTMCNFLLDLSEVDPFAEIPGVIRQAALDAISVVAFVPKTTSEPALMSYA</sequence>
<organism evidence="2 3">
    <name type="scientific">Saitozyma podzolica</name>
    <dbReference type="NCBI Taxonomy" id="1890683"/>
    <lineage>
        <taxon>Eukaryota</taxon>
        <taxon>Fungi</taxon>
        <taxon>Dikarya</taxon>
        <taxon>Basidiomycota</taxon>
        <taxon>Agaricomycotina</taxon>
        <taxon>Tremellomycetes</taxon>
        <taxon>Tremellales</taxon>
        <taxon>Trimorphomycetaceae</taxon>
        <taxon>Saitozyma</taxon>
    </lineage>
</organism>
<dbReference type="PANTHER" id="PTHR37574">
    <property type="entry name" value="LIPASE B"/>
    <property type="match status" value="1"/>
</dbReference>
<evidence type="ECO:0000313" key="3">
    <source>
        <dbReference type="Proteomes" id="UP000279259"/>
    </source>
</evidence>
<keyword evidence="3" id="KW-1185">Reference proteome</keyword>
<dbReference type="SUPFAM" id="SSF53474">
    <property type="entry name" value="alpha/beta-Hydrolases"/>
    <property type="match status" value="1"/>
</dbReference>
<comment type="caution">
    <text evidence="2">The sequence shown here is derived from an EMBL/GenBank/DDBJ whole genome shotgun (WGS) entry which is preliminary data.</text>
</comment>
<keyword evidence="1" id="KW-0732">Signal</keyword>
<dbReference type="InterPro" id="IPR029058">
    <property type="entry name" value="AB_hydrolase_fold"/>
</dbReference>
<accession>A0A427YWK2</accession>
<dbReference type="OrthoDB" id="4605274at2759"/>
<dbReference type="Gene3D" id="3.40.50.1820">
    <property type="entry name" value="alpha/beta hydrolase"/>
    <property type="match status" value="1"/>
</dbReference>
<dbReference type="STRING" id="1890683.A0A427YWK2"/>
<protein>
    <recommendedName>
        <fullName evidence="4">AB hydrolase-1 domain-containing protein</fullName>
    </recommendedName>
</protein>
<reference evidence="2 3" key="1">
    <citation type="submission" date="2018-11" db="EMBL/GenBank/DDBJ databases">
        <title>Genome sequence of Saitozyma podzolica DSM 27192.</title>
        <authorList>
            <person name="Aliyu H."/>
            <person name="Gorte O."/>
            <person name="Ochsenreither K."/>
        </authorList>
    </citation>
    <scope>NUCLEOTIDE SEQUENCE [LARGE SCALE GENOMIC DNA]</scope>
    <source>
        <strain evidence="2 3">DSM 27192</strain>
    </source>
</reference>
<dbReference type="EMBL" id="RSCD01000001">
    <property type="protein sequence ID" value="RSH95520.1"/>
    <property type="molecule type" value="Genomic_DNA"/>
</dbReference>
<gene>
    <name evidence="2" type="ORF">EHS25_000612</name>
</gene>
<dbReference type="PANTHER" id="PTHR37574:SF1">
    <property type="entry name" value="LIPASE B"/>
    <property type="match status" value="1"/>
</dbReference>
<dbReference type="AlphaFoldDB" id="A0A427YWK2"/>
<dbReference type="Proteomes" id="UP000279259">
    <property type="component" value="Unassembled WGS sequence"/>
</dbReference>
<name>A0A427YWK2_9TREE</name>
<feature type="chain" id="PRO_5019411950" description="AB hydrolase-1 domain-containing protein" evidence="1">
    <location>
        <begin position="22"/>
        <end position="287"/>
    </location>
</feature>
<feature type="signal peptide" evidence="1">
    <location>
        <begin position="1"/>
        <end position="21"/>
    </location>
</feature>